<dbReference type="Proteomes" id="UP000283295">
    <property type="component" value="Unassembled WGS sequence"/>
</dbReference>
<dbReference type="OrthoDB" id="2031067at2"/>
<name>A0A3R5WR33_9FIRM</name>
<reference evidence="1 2" key="1">
    <citation type="submission" date="2018-08" db="EMBL/GenBank/DDBJ databases">
        <title>A genome reference for cultivated species of the human gut microbiota.</title>
        <authorList>
            <person name="Zou Y."/>
            <person name="Xue W."/>
            <person name="Luo G."/>
        </authorList>
    </citation>
    <scope>NUCLEOTIDE SEQUENCE [LARGE SCALE GENOMIC DNA]</scope>
    <source>
        <strain evidence="1 2">AF22-21</strain>
    </source>
</reference>
<evidence type="ECO:0000313" key="1">
    <source>
        <dbReference type="EMBL" id="RGS40906.1"/>
    </source>
</evidence>
<sequence length="333" mass="38721">MDGSMLKKEIRVYSDKYDIEGVIKDYGMVIKLVFSYNGRRIVMGMSRPFPGSSYELLGRQIIDSYVNNLVNDNEKLMLHYWYVESFVSEGERYQMGHGVVTGHQRLTDGTWIHTSVVNDIHVDTEAEELVVTTMNSVYRCPLAYCDWEHQDEYSEVIPDYEVLSKKYKGMDTLLRPVIEPGKVLLVLANFCEYYFHSLYYVPEDSEDNTPCEYSAYPHVGTFQDSFLISAYNKGQECNELVDVRYFPHYQNIEFYSEYTDEKPLYVENIGYSVIYVQSSAGTIKIALVNARKLHLRTPRKSYLFFRMAICILRGYTNLSLIFETMKIVNASAF</sequence>
<evidence type="ECO:0000313" key="2">
    <source>
        <dbReference type="Proteomes" id="UP000283295"/>
    </source>
</evidence>
<gene>
    <name evidence="1" type="ORF">DWX94_09655</name>
</gene>
<dbReference type="AlphaFoldDB" id="A0A3R5WR33"/>
<protein>
    <submittedName>
        <fullName evidence="1">Uncharacterized protein</fullName>
    </submittedName>
</protein>
<comment type="caution">
    <text evidence="1">The sequence shown here is derived from an EMBL/GenBank/DDBJ whole genome shotgun (WGS) entry which is preliminary data.</text>
</comment>
<organism evidence="1 2">
    <name type="scientific">Coprococcus eutactus</name>
    <dbReference type="NCBI Taxonomy" id="33043"/>
    <lineage>
        <taxon>Bacteria</taxon>
        <taxon>Bacillati</taxon>
        <taxon>Bacillota</taxon>
        <taxon>Clostridia</taxon>
        <taxon>Lachnospirales</taxon>
        <taxon>Lachnospiraceae</taxon>
        <taxon>Coprococcus</taxon>
    </lineage>
</organism>
<accession>A0A3R5WR33</accession>
<dbReference type="EMBL" id="QRVK01000024">
    <property type="protein sequence ID" value="RGS40906.1"/>
    <property type="molecule type" value="Genomic_DNA"/>
</dbReference>
<proteinExistence type="predicted"/>